<accession>A0A195BIJ2</accession>
<sequence length="241" mass="28373">KFLKSSVHAKKTVLFDQSQWRIDKLEYSHIQWIQSGPFLNRHALVSQIREGNTETSQIRILTADSLNSRSDLTTYYPTRVAEISCDFLIPRRRDTKVTNQFTLGHFDRNHLETYEEISSEQNDMMIDIFANLTFRFTCKDMPSGFYADIDYNCRIFHVCENFGDGFPVICANDTVFDQKQRICTDEENIDCHHAHEWYYLNELTYSAEIEPRTITEEIPEEEESKMVQEDVVPSIWPFVID</sequence>
<keyword evidence="3" id="KW-1185">Reference proteome</keyword>
<protein>
    <recommendedName>
        <fullName evidence="1">Chitin-binding type-2 domain-containing protein</fullName>
    </recommendedName>
</protein>
<organism evidence="2 3">
    <name type="scientific">Atta colombica</name>
    <dbReference type="NCBI Taxonomy" id="520822"/>
    <lineage>
        <taxon>Eukaryota</taxon>
        <taxon>Metazoa</taxon>
        <taxon>Ecdysozoa</taxon>
        <taxon>Arthropoda</taxon>
        <taxon>Hexapoda</taxon>
        <taxon>Insecta</taxon>
        <taxon>Pterygota</taxon>
        <taxon>Neoptera</taxon>
        <taxon>Endopterygota</taxon>
        <taxon>Hymenoptera</taxon>
        <taxon>Apocrita</taxon>
        <taxon>Aculeata</taxon>
        <taxon>Formicoidea</taxon>
        <taxon>Formicidae</taxon>
        <taxon>Myrmicinae</taxon>
        <taxon>Atta</taxon>
    </lineage>
</organism>
<dbReference type="Gene3D" id="2.170.140.10">
    <property type="entry name" value="Chitin binding domain"/>
    <property type="match status" value="1"/>
</dbReference>
<feature type="domain" description="Chitin-binding type-2" evidence="1">
    <location>
        <begin position="135"/>
        <end position="193"/>
    </location>
</feature>
<dbReference type="Pfam" id="PF01607">
    <property type="entry name" value="CBM_14"/>
    <property type="match status" value="1"/>
</dbReference>
<feature type="non-terminal residue" evidence="2">
    <location>
        <position position="1"/>
    </location>
</feature>
<dbReference type="PANTHER" id="PTHR22933">
    <property type="entry name" value="FI18007P1-RELATED"/>
    <property type="match status" value="1"/>
</dbReference>
<dbReference type="STRING" id="520822.A0A195BIJ2"/>
<dbReference type="GO" id="GO:0008061">
    <property type="term" value="F:chitin binding"/>
    <property type="evidence" value="ECO:0007669"/>
    <property type="project" value="InterPro"/>
</dbReference>
<dbReference type="InterPro" id="IPR052976">
    <property type="entry name" value="Scoloptoxin-like"/>
</dbReference>
<evidence type="ECO:0000313" key="3">
    <source>
        <dbReference type="Proteomes" id="UP000078540"/>
    </source>
</evidence>
<reference evidence="2 3" key="1">
    <citation type="submission" date="2015-09" db="EMBL/GenBank/DDBJ databases">
        <title>Atta colombica WGS genome.</title>
        <authorList>
            <person name="Nygaard S."/>
            <person name="Hu H."/>
            <person name="Boomsma J."/>
            <person name="Zhang G."/>
        </authorList>
    </citation>
    <scope>NUCLEOTIDE SEQUENCE [LARGE SCALE GENOMIC DNA]</scope>
    <source>
        <strain evidence="2">Treedump-2</strain>
        <tissue evidence="2">Whole body</tissue>
    </source>
</reference>
<dbReference type="InterPro" id="IPR036508">
    <property type="entry name" value="Chitin-bd_dom_sf"/>
</dbReference>
<dbReference type="GO" id="GO:0005576">
    <property type="term" value="C:extracellular region"/>
    <property type="evidence" value="ECO:0007669"/>
    <property type="project" value="InterPro"/>
</dbReference>
<dbReference type="PANTHER" id="PTHR22933:SF43">
    <property type="entry name" value="LP10131P"/>
    <property type="match status" value="1"/>
</dbReference>
<dbReference type="PROSITE" id="PS50940">
    <property type="entry name" value="CHIT_BIND_II"/>
    <property type="match status" value="1"/>
</dbReference>
<gene>
    <name evidence="2" type="ORF">ALC53_05510</name>
</gene>
<evidence type="ECO:0000313" key="2">
    <source>
        <dbReference type="EMBL" id="KYM84133.1"/>
    </source>
</evidence>
<dbReference type="EMBL" id="KQ976467">
    <property type="protein sequence ID" value="KYM84133.1"/>
    <property type="molecule type" value="Genomic_DNA"/>
</dbReference>
<proteinExistence type="predicted"/>
<evidence type="ECO:0000259" key="1">
    <source>
        <dbReference type="PROSITE" id="PS50940"/>
    </source>
</evidence>
<dbReference type="SMART" id="SM00494">
    <property type="entry name" value="ChtBD2"/>
    <property type="match status" value="1"/>
</dbReference>
<dbReference type="InterPro" id="IPR002557">
    <property type="entry name" value="Chitin-bd_dom"/>
</dbReference>
<dbReference type="Proteomes" id="UP000078540">
    <property type="component" value="Unassembled WGS sequence"/>
</dbReference>
<dbReference type="AlphaFoldDB" id="A0A195BIJ2"/>
<dbReference type="SUPFAM" id="SSF57625">
    <property type="entry name" value="Invertebrate chitin-binding proteins"/>
    <property type="match status" value="1"/>
</dbReference>
<name>A0A195BIJ2_9HYME</name>